<gene>
    <name evidence="3" type="primary">LOC112906258</name>
</gene>
<organism evidence="2 3">
    <name type="scientific">Agrilus planipennis</name>
    <name type="common">Emerald ash borer</name>
    <name type="synonym">Agrilus marcopoli</name>
    <dbReference type="NCBI Taxonomy" id="224129"/>
    <lineage>
        <taxon>Eukaryota</taxon>
        <taxon>Metazoa</taxon>
        <taxon>Ecdysozoa</taxon>
        <taxon>Arthropoda</taxon>
        <taxon>Hexapoda</taxon>
        <taxon>Insecta</taxon>
        <taxon>Pterygota</taxon>
        <taxon>Neoptera</taxon>
        <taxon>Endopterygota</taxon>
        <taxon>Coleoptera</taxon>
        <taxon>Polyphaga</taxon>
        <taxon>Elateriformia</taxon>
        <taxon>Buprestoidea</taxon>
        <taxon>Buprestidae</taxon>
        <taxon>Agrilinae</taxon>
        <taxon>Agrilus</taxon>
    </lineage>
</organism>
<keyword evidence="1" id="KW-0175">Coiled coil</keyword>
<dbReference type="KEGG" id="apln:112906258"/>
<dbReference type="OrthoDB" id="8197438at2759"/>
<reference evidence="3" key="1">
    <citation type="submission" date="2025-08" db="UniProtKB">
        <authorList>
            <consortium name="RefSeq"/>
        </authorList>
    </citation>
    <scope>IDENTIFICATION</scope>
    <source>
        <tissue evidence="3">Entire body</tissue>
    </source>
</reference>
<feature type="coiled-coil region" evidence="1">
    <location>
        <begin position="40"/>
        <end position="92"/>
    </location>
</feature>
<accession>A0A7F5RIT9</accession>
<proteinExistence type="predicted"/>
<name>A0A7F5RIT9_AGRPL</name>
<evidence type="ECO:0000313" key="2">
    <source>
        <dbReference type="Proteomes" id="UP000192223"/>
    </source>
</evidence>
<dbReference type="Proteomes" id="UP000192223">
    <property type="component" value="Unplaced"/>
</dbReference>
<dbReference type="RefSeq" id="XP_025835891.1">
    <property type="nucleotide sequence ID" value="XM_025980106.1"/>
</dbReference>
<dbReference type="GeneID" id="112906258"/>
<evidence type="ECO:0000313" key="3">
    <source>
        <dbReference type="RefSeq" id="XP_025835891.1"/>
    </source>
</evidence>
<feature type="non-terminal residue" evidence="3">
    <location>
        <position position="116"/>
    </location>
</feature>
<dbReference type="InParanoid" id="A0A7F5RIT9"/>
<keyword evidence="2" id="KW-1185">Reference proteome</keyword>
<protein>
    <submittedName>
        <fullName evidence="3">Uncharacterized protein LOC112906258</fullName>
    </submittedName>
</protein>
<dbReference type="AlphaFoldDB" id="A0A7F5RIT9"/>
<evidence type="ECO:0000256" key="1">
    <source>
        <dbReference type="SAM" id="Coils"/>
    </source>
</evidence>
<sequence length="116" mass="13842">MKTAEKAWEAEKQELIKINNQDKQLLNKLTKDRGFLETRVKTLAEIVDENEKSAKETEEKCREEVRRAKQQLEEEKIARETMEKKYEYMRQEFFKMEVTNQQAIDLVVTKKEGNGE</sequence>